<comment type="caution">
    <text evidence="2">The sequence shown here is derived from an EMBL/GenBank/DDBJ whole genome shotgun (WGS) entry which is preliminary data.</text>
</comment>
<accession>A0A5C4SSI3</accession>
<feature type="signal peptide" evidence="1">
    <location>
        <begin position="1"/>
        <end position="21"/>
    </location>
</feature>
<reference evidence="2 3" key="1">
    <citation type="submission" date="2019-05" db="EMBL/GenBank/DDBJ databases">
        <title>Tamlana fucoidanivorans sp. nov., isolated from the surface of algae collected from Fujian province in China.</title>
        <authorList>
            <person name="Li J."/>
        </authorList>
    </citation>
    <scope>NUCLEOTIDE SEQUENCE [LARGE SCALE GENOMIC DNA]</scope>
    <source>
        <strain evidence="2 3">CW2-9</strain>
    </source>
</reference>
<name>A0A5C4SSI3_9FLAO</name>
<gene>
    <name evidence="2" type="ORF">FGF67_01505</name>
</gene>
<keyword evidence="3" id="KW-1185">Reference proteome</keyword>
<dbReference type="AlphaFoldDB" id="A0A5C4SSI3"/>
<dbReference type="Proteomes" id="UP000308713">
    <property type="component" value="Unassembled WGS sequence"/>
</dbReference>
<feature type="chain" id="PRO_5022735428" description="GOLD domain-containing protein" evidence="1">
    <location>
        <begin position="22"/>
        <end position="142"/>
    </location>
</feature>
<keyword evidence="1" id="KW-0732">Signal</keyword>
<proteinExistence type="predicted"/>
<sequence length="142" mass="16314">MKRLVFICLTLVLFLSCSTDNNDHPNFRLEVLPVESVVEIPDEFELGETYPITISYFKPSTCHSFSEFYYAKDNNERTVAPIDIVFDKDNCEALEDELVEQTFNFTVTSNGSYIFKFWQGEDEEGEDQFIIIEVPVVTSPSA</sequence>
<organism evidence="2 3">
    <name type="scientific">Allotamlana fucoidanivorans</name>
    <dbReference type="NCBI Taxonomy" id="2583814"/>
    <lineage>
        <taxon>Bacteria</taxon>
        <taxon>Pseudomonadati</taxon>
        <taxon>Bacteroidota</taxon>
        <taxon>Flavobacteriia</taxon>
        <taxon>Flavobacteriales</taxon>
        <taxon>Flavobacteriaceae</taxon>
        <taxon>Allotamlana</taxon>
    </lineage>
</organism>
<dbReference type="EMBL" id="VDCS01000001">
    <property type="protein sequence ID" value="TNJ47222.1"/>
    <property type="molecule type" value="Genomic_DNA"/>
</dbReference>
<dbReference type="OrthoDB" id="893802at2"/>
<evidence type="ECO:0000313" key="3">
    <source>
        <dbReference type="Proteomes" id="UP000308713"/>
    </source>
</evidence>
<evidence type="ECO:0000313" key="2">
    <source>
        <dbReference type="EMBL" id="TNJ47222.1"/>
    </source>
</evidence>
<evidence type="ECO:0000256" key="1">
    <source>
        <dbReference type="SAM" id="SignalP"/>
    </source>
</evidence>
<dbReference type="PROSITE" id="PS51257">
    <property type="entry name" value="PROKAR_LIPOPROTEIN"/>
    <property type="match status" value="1"/>
</dbReference>
<protein>
    <recommendedName>
        <fullName evidence="4">GOLD domain-containing protein</fullName>
    </recommendedName>
</protein>
<dbReference type="RefSeq" id="WP_139694682.1">
    <property type="nucleotide sequence ID" value="NZ_CP074074.1"/>
</dbReference>
<evidence type="ECO:0008006" key="4">
    <source>
        <dbReference type="Google" id="ProtNLM"/>
    </source>
</evidence>